<organism evidence="3 4">
    <name type="scientific">Labeo rohita</name>
    <name type="common">Indian major carp</name>
    <name type="synonym">Cyprinus rohita</name>
    <dbReference type="NCBI Taxonomy" id="84645"/>
    <lineage>
        <taxon>Eukaryota</taxon>
        <taxon>Metazoa</taxon>
        <taxon>Chordata</taxon>
        <taxon>Craniata</taxon>
        <taxon>Vertebrata</taxon>
        <taxon>Euteleostomi</taxon>
        <taxon>Actinopterygii</taxon>
        <taxon>Neopterygii</taxon>
        <taxon>Teleostei</taxon>
        <taxon>Ostariophysi</taxon>
        <taxon>Cypriniformes</taxon>
        <taxon>Cyprinidae</taxon>
        <taxon>Labeoninae</taxon>
        <taxon>Labeonini</taxon>
        <taxon>Labeo</taxon>
    </lineage>
</organism>
<evidence type="ECO:0000313" key="4">
    <source>
        <dbReference type="Proteomes" id="UP000290572"/>
    </source>
</evidence>
<dbReference type="GO" id="GO:0003676">
    <property type="term" value="F:nucleic acid binding"/>
    <property type="evidence" value="ECO:0007669"/>
    <property type="project" value="InterPro"/>
</dbReference>
<feature type="domain" description="Integrase catalytic" evidence="2">
    <location>
        <begin position="128"/>
        <end position="286"/>
    </location>
</feature>
<dbReference type="InterPro" id="IPR001584">
    <property type="entry name" value="Integrase_cat-core"/>
</dbReference>
<dbReference type="STRING" id="84645.A0A498MZA9"/>
<dbReference type="InterPro" id="IPR036397">
    <property type="entry name" value="RNaseH_sf"/>
</dbReference>
<dbReference type="InterPro" id="IPR050951">
    <property type="entry name" value="Retrovirus_Pol_polyprotein"/>
</dbReference>
<dbReference type="GO" id="GO:0015074">
    <property type="term" value="P:DNA integration"/>
    <property type="evidence" value="ECO:0007669"/>
    <property type="project" value="InterPro"/>
</dbReference>
<evidence type="ECO:0000256" key="1">
    <source>
        <dbReference type="ARBA" id="ARBA00039658"/>
    </source>
</evidence>
<gene>
    <name evidence="3" type="ORF">ROHU_036772</name>
</gene>
<dbReference type="Gene3D" id="1.10.340.70">
    <property type="match status" value="1"/>
</dbReference>
<proteinExistence type="predicted"/>
<dbReference type="Pfam" id="PF00665">
    <property type="entry name" value="rve"/>
    <property type="match status" value="1"/>
</dbReference>
<dbReference type="FunFam" id="3.30.420.10:FF:000032">
    <property type="entry name" value="Retrovirus-related Pol polyprotein from transposon 297-like Protein"/>
    <property type="match status" value="1"/>
</dbReference>
<keyword evidence="4" id="KW-1185">Reference proteome</keyword>
<protein>
    <recommendedName>
        <fullName evidence="1">Gypsy retrotransposon integrase-like protein 1</fullName>
    </recommendedName>
</protein>
<name>A0A498MZA9_LABRO</name>
<dbReference type="FunFam" id="1.10.340.70:FF:000001">
    <property type="entry name" value="Retrovirus-related Pol polyprotein from transposon gypsy-like Protein"/>
    <property type="match status" value="1"/>
</dbReference>
<dbReference type="PANTHER" id="PTHR37984:SF5">
    <property type="entry name" value="PROTEIN NYNRIN-LIKE"/>
    <property type="match status" value="1"/>
</dbReference>
<reference evidence="3 4" key="1">
    <citation type="submission" date="2018-03" db="EMBL/GenBank/DDBJ databases">
        <title>Draft genome sequence of Rohu Carp (Labeo rohita).</title>
        <authorList>
            <person name="Das P."/>
            <person name="Kushwaha B."/>
            <person name="Joshi C.G."/>
            <person name="Kumar D."/>
            <person name="Nagpure N.S."/>
            <person name="Sahoo L."/>
            <person name="Das S.P."/>
            <person name="Bit A."/>
            <person name="Patnaik S."/>
            <person name="Meher P.K."/>
            <person name="Jayasankar P."/>
            <person name="Koringa P.G."/>
            <person name="Patel N.V."/>
            <person name="Hinsu A.T."/>
            <person name="Kumar R."/>
            <person name="Pandey M."/>
            <person name="Agarwal S."/>
            <person name="Srivastava S."/>
            <person name="Singh M."/>
            <person name="Iquebal M.A."/>
            <person name="Jaiswal S."/>
            <person name="Angadi U.B."/>
            <person name="Kumar N."/>
            <person name="Raza M."/>
            <person name="Shah T.M."/>
            <person name="Rai A."/>
            <person name="Jena J.K."/>
        </authorList>
    </citation>
    <scope>NUCLEOTIDE SEQUENCE [LARGE SCALE GENOMIC DNA]</scope>
    <source>
        <strain evidence="3">DASCIFA01</strain>
        <tissue evidence="3">Testis</tissue>
    </source>
</reference>
<evidence type="ECO:0000259" key="2">
    <source>
        <dbReference type="PROSITE" id="PS50994"/>
    </source>
</evidence>
<dbReference type="Proteomes" id="UP000290572">
    <property type="component" value="Unassembled WGS sequence"/>
</dbReference>
<dbReference type="SUPFAM" id="SSF54001">
    <property type="entry name" value="Cysteine proteinases"/>
    <property type="match status" value="1"/>
</dbReference>
<dbReference type="InterPro" id="IPR038765">
    <property type="entry name" value="Papain-like_cys_pep_sf"/>
</dbReference>
<sequence>MDEAEFKVLAELKRFGKLPNGLTRREKFIFLRRAKSFAIENDILYYVRKDGTLAKVVSTKECAQEIFEQFHSRPIGAHCGIQKTLDAISKRFYWPGMSVNIKHWVTHCAQCQKNPCSLKNPSEYTPIEVAQPWDIVGMDLVGKLTPTKEGYQYICVMVDYFTKWCEAFPLKTKSAEEVTTCIIKHFYKFGAPKRLLTDQGTEFVNKINLGVCQTLGIKRSLCAPYHPQTNGLVERLNGTIQRSLSKLVENRPSSWADYLEATMFGLRTKKQITTKFAPYYLLFGREARYPCEVPESYEINESVEEMVAEECVSEWIKRQDRLYQIVKDNMAQVQKQVRKRKLEKGKAVVMQVGDRVLRQNKRSQQRKGGKLDPDYFGPYTVTKVDGKSVDLLDEYGKILPRVNLDHLVPFLEDPPPKSRKVTTSITTTSTNTLHGTVLSIPHTTTTLTPTLTFIYPITLPVPLQNILCPPLQPPVSSAAVQPVASTTAVQPVATSAPLQPAASSAPLQPVASSAPLQPVASFAPLQPVASSAPLQPVASFAPLQPVASSAPLQPVASSAPLQPAASSAPLQPVASSAPLQPAASSAPLQPVASSAPLQPVASFAPLQPAASSAAVTSCSLPQADLLQDIWAGKVEGRLWSKIGPYKIFTWDLERLRPGEKLESEVINAYLTCIARRYPGKAGVIDSFQMTNLWKGKATEMKKMDPQAYDLLVGSVNEGDHWTLLIIYPQEGRIIYMNSCGESSNKIAHCIKAVRLNVKFAKAGTTGTA</sequence>
<dbReference type="SUPFAM" id="SSF53098">
    <property type="entry name" value="Ribonuclease H-like"/>
    <property type="match status" value="1"/>
</dbReference>
<accession>A0A498MZA9</accession>
<dbReference type="Gene3D" id="3.30.420.10">
    <property type="entry name" value="Ribonuclease H-like superfamily/Ribonuclease H"/>
    <property type="match status" value="1"/>
</dbReference>
<dbReference type="Gene3D" id="3.40.395.10">
    <property type="entry name" value="Adenoviral Proteinase, Chain A"/>
    <property type="match status" value="1"/>
</dbReference>
<comment type="caution">
    <text evidence="3">The sequence shown here is derived from an EMBL/GenBank/DDBJ whole genome shotgun (WGS) entry which is preliminary data.</text>
</comment>
<dbReference type="AlphaFoldDB" id="A0A498MZA9"/>
<dbReference type="EMBL" id="QBIY01012605">
    <property type="protein sequence ID" value="RXN22015.1"/>
    <property type="molecule type" value="Genomic_DNA"/>
</dbReference>
<dbReference type="InterPro" id="IPR041588">
    <property type="entry name" value="Integrase_H2C2"/>
</dbReference>
<dbReference type="PROSITE" id="PS50994">
    <property type="entry name" value="INTEGRASE"/>
    <property type="match status" value="1"/>
</dbReference>
<dbReference type="Pfam" id="PF17921">
    <property type="entry name" value="Integrase_H2C2"/>
    <property type="match status" value="1"/>
</dbReference>
<evidence type="ECO:0000313" key="3">
    <source>
        <dbReference type="EMBL" id="RXN22015.1"/>
    </source>
</evidence>
<dbReference type="InterPro" id="IPR012337">
    <property type="entry name" value="RNaseH-like_sf"/>
</dbReference>
<dbReference type="PANTHER" id="PTHR37984">
    <property type="entry name" value="PROTEIN CBG26694"/>
    <property type="match status" value="1"/>
</dbReference>